<dbReference type="PROSITE" id="PS51257">
    <property type="entry name" value="PROKAR_LIPOPROTEIN"/>
    <property type="match status" value="1"/>
</dbReference>
<dbReference type="EMBL" id="NJAI01000007">
    <property type="protein sequence ID" value="PHM53076.1"/>
    <property type="molecule type" value="Genomic_DNA"/>
</dbReference>
<feature type="chain" id="PRO_5013954835" description="Lipoprotein" evidence="1">
    <location>
        <begin position="19"/>
        <end position="141"/>
    </location>
</feature>
<proteinExistence type="predicted"/>
<keyword evidence="4" id="KW-1185">Reference proteome</keyword>
<organism evidence="3 5">
    <name type="scientific">Xenorhabdus hominickii</name>
    <dbReference type="NCBI Taxonomy" id="351679"/>
    <lineage>
        <taxon>Bacteria</taxon>
        <taxon>Pseudomonadati</taxon>
        <taxon>Pseudomonadota</taxon>
        <taxon>Gammaproteobacteria</taxon>
        <taxon>Enterobacterales</taxon>
        <taxon>Morganellaceae</taxon>
        <taxon>Xenorhabdus</taxon>
    </lineage>
</organism>
<feature type="signal peptide" evidence="1">
    <location>
        <begin position="1"/>
        <end position="18"/>
    </location>
</feature>
<accession>A0A2G0Q1I3</accession>
<dbReference type="Proteomes" id="UP000094600">
    <property type="component" value="Chromosome"/>
</dbReference>
<name>A0A2G0Q1I3_XENHO</name>
<gene>
    <name evidence="2" type="ORF">A9255_07285</name>
    <name evidence="3" type="ORF">Xhom_03960</name>
</gene>
<evidence type="ECO:0000313" key="5">
    <source>
        <dbReference type="Proteomes" id="UP000225433"/>
    </source>
</evidence>
<dbReference type="EMBL" id="CP016176">
    <property type="protein sequence ID" value="AOM40399.1"/>
    <property type="molecule type" value="Genomic_DNA"/>
</dbReference>
<sequence length="141" mass="15651">MKKIITASVLALTLSGCAGLEFQPPAKGKPYAVYTSDNEPKYLASCLAREWGTYDPLILHSYKPDYWGYSVDTVGFKDGESADVYRKNGKSVINFYAASDSNKKRLKERINAMVKANKFCVNAELGEAPTKRDADGKIVLW</sequence>
<reference evidence="2 4" key="1">
    <citation type="submission" date="2016-06" db="EMBL/GenBank/DDBJ databases">
        <title>Bacterial characters and pathogenicity of Xenorhabdus hominickii from an entomopathogenic nematode, Steinernema monticolum.</title>
        <authorList>
            <person name="Park Y."/>
            <person name="Kim Y."/>
        </authorList>
    </citation>
    <scope>NUCLEOTIDE SEQUENCE [LARGE SCALE GENOMIC DNA]</scope>
    <source>
        <strain evidence="2 4">ANU1</strain>
    </source>
</reference>
<dbReference type="KEGG" id="xho:A9255_07285"/>
<evidence type="ECO:0000313" key="2">
    <source>
        <dbReference type="EMBL" id="AOM40399.1"/>
    </source>
</evidence>
<evidence type="ECO:0008006" key="6">
    <source>
        <dbReference type="Google" id="ProtNLM"/>
    </source>
</evidence>
<evidence type="ECO:0000313" key="3">
    <source>
        <dbReference type="EMBL" id="PHM53076.1"/>
    </source>
</evidence>
<reference evidence="3 5" key="2">
    <citation type="journal article" date="2017" name="Nat. Microbiol.">
        <title>Natural product diversity associated with the nematode symbionts Photorhabdus and Xenorhabdus.</title>
        <authorList>
            <person name="Tobias N.J."/>
            <person name="Wolff H."/>
            <person name="Djahanschiri B."/>
            <person name="Grundmann F."/>
            <person name="Kronenwerth M."/>
            <person name="Shi Y.M."/>
            <person name="Simonyi S."/>
            <person name="Grun P."/>
            <person name="Shapiro-Ilan D."/>
            <person name="Pidot S.J."/>
            <person name="Stinear T.P."/>
            <person name="Ebersberger I."/>
            <person name="Bode H.B."/>
        </authorList>
    </citation>
    <scope>NUCLEOTIDE SEQUENCE [LARGE SCALE GENOMIC DNA]</scope>
    <source>
        <strain evidence="3 5">DSM 17903</strain>
    </source>
</reference>
<evidence type="ECO:0000256" key="1">
    <source>
        <dbReference type="SAM" id="SignalP"/>
    </source>
</evidence>
<dbReference type="Proteomes" id="UP000225433">
    <property type="component" value="Unassembled WGS sequence"/>
</dbReference>
<dbReference type="AlphaFoldDB" id="A0A2G0Q1I3"/>
<evidence type="ECO:0000313" key="4">
    <source>
        <dbReference type="Proteomes" id="UP000094600"/>
    </source>
</evidence>
<keyword evidence="1" id="KW-0732">Signal</keyword>
<dbReference type="RefSeq" id="WP_069316128.1">
    <property type="nucleotide sequence ID" value="NZ_CAWNQJ010000101.1"/>
</dbReference>
<protein>
    <recommendedName>
        <fullName evidence="6">Lipoprotein</fullName>
    </recommendedName>
</protein>